<evidence type="ECO:0000313" key="1">
    <source>
        <dbReference type="EMBL" id="TKW49118.1"/>
    </source>
</evidence>
<comment type="caution">
    <text evidence="1">The sequence shown here is derived from an EMBL/GenBank/DDBJ whole genome shotgun (WGS) entry which is preliminary data.</text>
</comment>
<gene>
    <name evidence="1" type="ORF">CTA1_2601</name>
</gene>
<dbReference type="Proteomes" id="UP000310108">
    <property type="component" value="Unassembled WGS sequence"/>
</dbReference>
<reference evidence="1 2" key="1">
    <citation type="journal article" date="2019" name="PLoS ONE">
        <title>Comparative genome analysis indicates high evolutionary potential of pathogenicity genes in Colletotrichum tanaceti.</title>
        <authorList>
            <person name="Lelwala R.V."/>
            <person name="Korhonen P.K."/>
            <person name="Young N.D."/>
            <person name="Scott J.B."/>
            <person name="Ades P.A."/>
            <person name="Gasser R.B."/>
            <person name="Taylor P.W.J."/>
        </authorList>
    </citation>
    <scope>NUCLEOTIDE SEQUENCE [LARGE SCALE GENOMIC DNA]</scope>
    <source>
        <strain evidence="1">BRIP57314</strain>
    </source>
</reference>
<feature type="non-terminal residue" evidence="1">
    <location>
        <position position="1"/>
    </location>
</feature>
<feature type="non-terminal residue" evidence="1">
    <location>
        <position position="54"/>
    </location>
</feature>
<dbReference type="AlphaFoldDB" id="A0A4U6X170"/>
<organism evidence="1 2">
    <name type="scientific">Colletotrichum tanaceti</name>
    <dbReference type="NCBI Taxonomy" id="1306861"/>
    <lineage>
        <taxon>Eukaryota</taxon>
        <taxon>Fungi</taxon>
        <taxon>Dikarya</taxon>
        <taxon>Ascomycota</taxon>
        <taxon>Pezizomycotina</taxon>
        <taxon>Sordariomycetes</taxon>
        <taxon>Hypocreomycetidae</taxon>
        <taxon>Glomerellales</taxon>
        <taxon>Glomerellaceae</taxon>
        <taxon>Colletotrichum</taxon>
        <taxon>Colletotrichum destructivum species complex</taxon>
    </lineage>
</organism>
<sequence>SIVPWDKAQRRLSNLSGLLSAATPAPARTSIGYHGRHLEEGQDGLPGLRAYRDI</sequence>
<name>A0A4U6X170_9PEZI</name>
<keyword evidence="2" id="KW-1185">Reference proteome</keyword>
<dbReference type="EMBL" id="PJEX01000615">
    <property type="protein sequence ID" value="TKW49118.1"/>
    <property type="molecule type" value="Genomic_DNA"/>
</dbReference>
<protein>
    <submittedName>
        <fullName evidence="1">Uncharacterized protein</fullName>
    </submittedName>
</protein>
<accession>A0A4U6X170</accession>
<evidence type="ECO:0000313" key="2">
    <source>
        <dbReference type="Proteomes" id="UP000310108"/>
    </source>
</evidence>
<proteinExistence type="predicted"/>